<sequence length="574" mass="64174">MKDTFFRSMTWLHTWVGLLVCWVLLIIFYAGSLSYFRHDISIWTAPELHQGVLQQQTPQNLKPQLDKVQQLLQQKAANADSWFIFLPSSRHPYLSYAWQELAPEPGQRGTLIEEVLSDDNQTVIADKRSSRGGDFFYRLHFDLHYLPVIAARWLVGLCSLFMLLALLSGIVIHKRIFKDFFSFRANKGPRSWLDGHNVTAVLALPYHLMITYTGLVTFMMMFMPWGIMTAFDGKDSNEKVRAFRSQAASEQVQTFEPINLGSEDVNSAQLNRQQVDQSYVLSELLPSIERHLAHKPIKQIVISQPQSPDAKVNVYADLAEEVTDKRIPWVLNPFTGELISQPLEEVSGSKATHDTFMALHTARFSEPVLRIIFFIFGLMGCAMIATGTVLWAVKIRQKQAKNMAQGQKASLGLRLVEGLNLTFIAGLPLGTAAFFYANRLLAPQLEGRAQLEVDSFFISLAMVGLCALISTGLHMWRAIFALAALAFAMLPLLNGFTSSQHLFDNIATGQWVLVGFDLMSLIFALALGFAAIKCHNKAAATVNNTKKMRNVNKINAQNTSSKDVNISTAAQGGQ</sequence>
<evidence type="ECO:0000256" key="1">
    <source>
        <dbReference type="SAM" id="Phobius"/>
    </source>
</evidence>
<dbReference type="PANTHER" id="PTHR34219">
    <property type="entry name" value="IRON-REGULATED INNER MEMBRANE PROTEIN-RELATED"/>
    <property type="match status" value="1"/>
</dbReference>
<reference evidence="2 3" key="1">
    <citation type="submission" date="2006-03" db="EMBL/GenBank/DDBJ databases">
        <title>Complete sequence of Shewanella denitrificans OS217.</title>
        <authorList>
            <consortium name="US DOE Joint Genome Institute"/>
            <person name="Copeland A."/>
            <person name="Lucas S."/>
            <person name="Lapidus A."/>
            <person name="Barry K."/>
            <person name="Detter J.C."/>
            <person name="Glavina del Rio T."/>
            <person name="Hammon N."/>
            <person name="Israni S."/>
            <person name="Dalin E."/>
            <person name="Tice H."/>
            <person name="Pitluck S."/>
            <person name="Brettin T."/>
            <person name="Bruce D."/>
            <person name="Han C."/>
            <person name="Tapia R."/>
            <person name="Gilna P."/>
            <person name="Kiss H."/>
            <person name="Schmutz J."/>
            <person name="Larimer F."/>
            <person name="Land M."/>
            <person name="Hauser L."/>
            <person name="Kyrpides N."/>
            <person name="Lykidis A."/>
            <person name="Richardson P."/>
        </authorList>
    </citation>
    <scope>NUCLEOTIDE SEQUENCE [LARGE SCALE GENOMIC DNA]</scope>
    <source>
        <strain evidence="3">OS217 / ATCC BAA-1090 / DSM 15013</strain>
    </source>
</reference>
<feature type="transmembrane region" description="Helical" evidence="1">
    <location>
        <begin position="480"/>
        <end position="499"/>
    </location>
</feature>
<dbReference type="Pfam" id="PF03929">
    <property type="entry name" value="PepSY_TM"/>
    <property type="match status" value="1"/>
</dbReference>
<feature type="transmembrane region" description="Helical" evidence="1">
    <location>
        <begin position="12"/>
        <end position="31"/>
    </location>
</feature>
<dbReference type="AlphaFoldDB" id="Q12LP0"/>
<dbReference type="Proteomes" id="UP000001982">
    <property type="component" value="Chromosome"/>
</dbReference>
<feature type="transmembrane region" description="Helical" evidence="1">
    <location>
        <begin position="414"/>
        <end position="436"/>
    </location>
</feature>
<keyword evidence="3" id="KW-1185">Reference proteome</keyword>
<feature type="transmembrane region" description="Helical" evidence="1">
    <location>
        <begin position="511"/>
        <end position="532"/>
    </location>
</feature>
<protein>
    <submittedName>
        <fullName evidence="2">PepSY-associated TM helix</fullName>
    </submittedName>
</protein>
<dbReference type="InterPro" id="IPR005625">
    <property type="entry name" value="PepSY-ass_TM"/>
</dbReference>
<dbReference type="STRING" id="318161.Sden_2356"/>
<gene>
    <name evidence="2" type="ordered locus">Sden_2356</name>
</gene>
<dbReference type="OrthoDB" id="9776609at2"/>
<evidence type="ECO:0000313" key="2">
    <source>
        <dbReference type="EMBL" id="ABE55636.1"/>
    </source>
</evidence>
<accession>Q12LP0</accession>
<feature type="transmembrane region" description="Helical" evidence="1">
    <location>
        <begin position="371"/>
        <end position="393"/>
    </location>
</feature>
<dbReference type="PANTHER" id="PTHR34219:SF4">
    <property type="entry name" value="PEPSY DOMAIN-CONTAINING PROTEIN"/>
    <property type="match status" value="1"/>
</dbReference>
<dbReference type="HOGENOM" id="CLU_025664_2_0_6"/>
<organism evidence="2 3">
    <name type="scientific">Shewanella denitrificans (strain OS217 / ATCC BAA-1090 / DSM 15013)</name>
    <dbReference type="NCBI Taxonomy" id="318161"/>
    <lineage>
        <taxon>Bacteria</taxon>
        <taxon>Pseudomonadati</taxon>
        <taxon>Pseudomonadota</taxon>
        <taxon>Gammaproteobacteria</taxon>
        <taxon>Alteromonadales</taxon>
        <taxon>Shewanellaceae</taxon>
        <taxon>Shewanella</taxon>
    </lineage>
</organism>
<evidence type="ECO:0000313" key="3">
    <source>
        <dbReference type="Proteomes" id="UP000001982"/>
    </source>
</evidence>
<dbReference type="EMBL" id="CP000302">
    <property type="protein sequence ID" value="ABE55636.1"/>
    <property type="molecule type" value="Genomic_DNA"/>
</dbReference>
<name>Q12LP0_SHEDO</name>
<keyword evidence="1" id="KW-1133">Transmembrane helix</keyword>
<feature type="transmembrane region" description="Helical" evidence="1">
    <location>
        <begin position="456"/>
        <end position="473"/>
    </location>
</feature>
<feature type="transmembrane region" description="Helical" evidence="1">
    <location>
        <begin position="198"/>
        <end position="222"/>
    </location>
</feature>
<proteinExistence type="predicted"/>
<keyword evidence="1" id="KW-0812">Transmembrane</keyword>
<dbReference type="RefSeq" id="WP_011496787.1">
    <property type="nucleotide sequence ID" value="NC_007954.1"/>
</dbReference>
<dbReference type="eggNOG" id="COG3182">
    <property type="taxonomic scope" value="Bacteria"/>
</dbReference>
<feature type="transmembrane region" description="Helical" evidence="1">
    <location>
        <begin position="153"/>
        <end position="177"/>
    </location>
</feature>
<keyword evidence="1" id="KW-0472">Membrane</keyword>
<dbReference type="KEGG" id="sdn:Sden_2356"/>